<evidence type="ECO:0000313" key="1">
    <source>
        <dbReference type="EMBL" id="CAA9356448.1"/>
    </source>
</evidence>
<proteinExistence type="predicted"/>
<reference evidence="1" key="1">
    <citation type="submission" date="2020-02" db="EMBL/GenBank/DDBJ databases">
        <authorList>
            <person name="Meier V. D."/>
        </authorList>
    </citation>
    <scope>NUCLEOTIDE SEQUENCE</scope>
    <source>
        <strain evidence="1">AVDCRST_MAG93</strain>
    </source>
</reference>
<evidence type="ECO:0008006" key="2">
    <source>
        <dbReference type="Google" id="ProtNLM"/>
    </source>
</evidence>
<organism evidence="1">
    <name type="scientific">uncultured Chloroflexia bacterium</name>
    <dbReference type="NCBI Taxonomy" id="1672391"/>
    <lineage>
        <taxon>Bacteria</taxon>
        <taxon>Bacillati</taxon>
        <taxon>Chloroflexota</taxon>
        <taxon>Chloroflexia</taxon>
        <taxon>environmental samples</taxon>
    </lineage>
</organism>
<dbReference type="InterPro" id="IPR011518">
    <property type="entry name" value="Transposase_36"/>
</dbReference>
<accession>A0A6J4MD46</accession>
<gene>
    <name evidence="1" type="ORF">AVDCRST_MAG93-7379</name>
</gene>
<sequence length="170" mass="19015">MDLTDSLKALFIDTAKTLKGSARRVFMARTVKELGPGGQRHAERELGWSRVLIRKGTRELESGIPYKDNFSARGRKRAEDHLPNLLIDVKGIVDGHSQTDPQFRTNRLYTRISAAEVRRQLIAHKGYTDAELPTAETIGAKLTALGYFPRKVAKTRPQKNSQKLTPSSST</sequence>
<dbReference type="Pfam" id="PF07592">
    <property type="entry name" value="DDE_Tnp_ISAZ013"/>
    <property type="match status" value="1"/>
</dbReference>
<dbReference type="EMBL" id="CADCTR010002492">
    <property type="protein sequence ID" value="CAA9356448.1"/>
    <property type="molecule type" value="Genomic_DNA"/>
</dbReference>
<protein>
    <recommendedName>
        <fullName evidence="2">Transposase</fullName>
    </recommendedName>
</protein>
<dbReference type="AlphaFoldDB" id="A0A6J4MD46"/>
<name>A0A6J4MD46_9CHLR</name>